<dbReference type="CDD" id="cd11576">
    <property type="entry name" value="GH99_GH71_like_2"/>
    <property type="match status" value="1"/>
</dbReference>
<dbReference type="Gene3D" id="3.20.20.80">
    <property type="entry name" value="Glycosidases"/>
    <property type="match status" value="1"/>
</dbReference>
<feature type="compositionally biased region" description="Polar residues" evidence="1">
    <location>
        <begin position="530"/>
        <end position="542"/>
    </location>
</feature>
<dbReference type="EMBL" id="JALLPB020000741">
    <property type="protein sequence ID" value="KAL3806753.1"/>
    <property type="molecule type" value="Genomic_DNA"/>
</dbReference>
<name>A0ABD3R2P4_9STRA</name>
<feature type="compositionally biased region" description="Polar residues" evidence="1">
    <location>
        <begin position="549"/>
        <end position="572"/>
    </location>
</feature>
<proteinExistence type="predicted"/>
<evidence type="ECO:0008006" key="4">
    <source>
        <dbReference type="Google" id="ProtNLM"/>
    </source>
</evidence>
<feature type="compositionally biased region" description="Low complexity" evidence="1">
    <location>
        <begin position="573"/>
        <end position="622"/>
    </location>
</feature>
<dbReference type="Proteomes" id="UP001530377">
    <property type="component" value="Unassembled WGS sequence"/>
</dbReference>
<evidence type="ECO:0000256" key="1">
    <source>
        <dbReference type="SAM" id="MobiDB-lite"/>
    </source>
</evidence>
<comment type="caution">
    <text evidence="2">The sequence shown here is derived from an EMBL/GenBank/DDBJ whole genome shotgun (WGS) entry which is preliminary data.</text>
</comment>
<evidence type="ECO:0000313" key="2">
    <source>
        <dbReference type="EMBL" id="KAL3806753.1"/>
    </source>
</evidence>
<protein>
    <recommendedName>
        <fullName evidence="4">Xylosidase/arabinosidase</fullName>
    </recommendedName>
</protein>
<reference evidence="2 3" key="1">
    <citation type="submission" date="2024-10" db="EMBL/GenBank/DDBJ databases">
        <title>Updated reference genomes for cyclostephanoid diatoms.</title>
        <authorList>
            <person name="Roberts W.R."/>
            <person name="Alverson A.J."/>
        </authorList>
    </citation>
    <scope>NUCLEOTIDE SEQUENCE [LARGE SCALE GENOMIC DNA]</scope>
    <source>
        <strain evidence="2 3">AJA228-03</strain>
    </source>
</reference>
<sequence length="639" mass="69788">MRFSSFLAFIAVGIIGPDRDLAVASAATNLFEAHVIPGGVDNTDYLESISHYLYVDYDDDGGGITNDDDAGAIISTSYIPVDADADADADADGGREHDIPGVDEVGGDSVLGEISNIFADPTVEATAVTSAIDMLDDRIICGYQGWYGFPGDGAPIKRWRHWFRVNVTAPAYEDVMVDFYPAIDEYDPGDLMISGVKMPDGTYAKFFSSARPNVVLRHFQWMATHGISGVFHHRFMTDSGNTPIHATRTMILRNVRDAAEATGRLFAVSYDIAGNGNDVLERLKNDWINLVDGEGITSSSQYIHQNGLPVLHVYGIGFTSIPVDDTTGVQNLINWFQSTVAGKYRVFFIGGVPGRWRDQVGDSRTGTAWKNIYDSLDGIHPWHVGRWSDATTFDTYYSNYIANDVAYCKQRGIRYMPTIWPGFSWHNLKSQSDPRPPINSVPRRGGNFMWNQAYKYASNTDITTIFCAQFDEVDEGTAIFKVTARKSDLPLPTDGWLGLDADGISLPSDWYLRLTGEAQLMLEGSRPLTSTLPLTHVPTSRPTLVPTAKPTSRSPSAYPTTKSPTAKPSSARPTTKSPTANPTTKSPTANPTTKSPTAKPSSAKPTSKPSSARPTSKPSSARPTRKPSSMPTRKPSKPT</sequence>
<feature type="region of interest" description="Disordered" evidence="1">
    <location>
        <begin position="530"/>
        <end position="639"/>
    </location>
</feature>
<dbReference type="AlphaFoldDB" id="A0ABD3R2P4"/>
<gene>
    <name evidence="2" type="ORF">ACHAXA_006779</name>
</gene>
<organism evidence="2 3">
    <name type="scientific">Cyclostephanos tholiformis</name>
    <dbReference type="NCBI Taxonomy" id="382380"/>
    <lineage>
        <taxon>Eukaryota</taxon>
        <taxon>Sar</taxon>
        <taxon>Stramenopiles</taxon>
        <taxon>Ochrophyta</taxon>
        <taxon>Bacillariophyta</taxon>
        <taxon>Coscinodiscophyceae</taxon>
        <taxon>Thalassiosirophycidae</taxon>
        <taxon>Stephanodiscales</taxon>
        <taxon>Stephanodiscaceae</taxon>
        <taxon>Cyclostephanos</taxon>
    </lineage>
</organism>
<evidence type="ECO:0000313" key="3">
    <source>
        <dbReference type="Proteomes" id="UP001530377"/>
    </source>
</evidence>
<keyword evidence="3" id="KW-1185">Reference proteome</keyword>
<accession>A0ABD3R2P4</accession>